<evidence type="ECO:0000313" key="2">
    <source>
        <dbReference type="Proteomes" id="UP000018296"/>
    </source>
</evidence>
<dbReference type="PATRIC" id="fig|1395513.3.peg.750"/>
<evidence type="ECO:0000313" key="1">
    <source>
        <dbReference type="EMBL" id="EST13240.1"/>
    </source>
</evidence>
<comment type="caution">
    <text evidence="1">The sequence shown here is derived from an EMBL/GenBank/DDBJ whole genome shotgun (WGS) entry which is preliminary data.</text>
</comment>
<proteinExistence type="predicted"/>
<dbReference type="EMBL" id="AWTC01000002">
    <property type="protein sequence ID" value="EST13240.1"/>
    <property type="molecule type" value="Genomic_DNA"/>
</dbReference>
<dbReference type="STRING" id="1395513.P343_03670"/>
<reference evidence="1 2" key="1">
    <citation type="journal article" date="2013" name="Genome Announc.">
        <title>Genome Sequence of Sporolactobacillus laevolacticus DSM442, an Efficient Polymer-Grade D-Lactate Producer from Agricultural Waste Cottonseed as a Nitrogen Source.</title>
        <authorList>
            <person name="Wang H."/>
            <person name="Wang L."/>
            <person name="Ju J."/>
            <person name="Yu B."/>
            <person name="Ma Y."/>
        </authorList>
    </citation>
    <scope>NUCLEOTIDE SEQUENCE [LARGE SCALE GENOMIC DNA]</scope>
    <source>
        <strain evidence="1 2">DSM 442</strain>
    </source>
</reference>
<gene>
    <name evidence="1" type="ORF">P343_03670</name>
</gene>
<sequence length="39" mass="4609">MSKLLQEKMMLMEKTYLISEKGMMPIDLKETINTLAFTR</sequence>
<dbReference type="Proteomes" id="UP000018296">
    <property type="component" value="Unassembled WGS sequence"/>
</dbReference>
<name>V6J0B6_9BACL</name>
<accession>V6J0B6</accession>
<protein>
    <submittedName>
        <fullName evidence="1">Uncharacterized protein</fullName>
    </submittedName>
</protein>
<dbReference type="AlphaFoldDB" id="V6J0B6"/>
<keyword evidence="2" id="KW-1185">Reference proteome</keyword>
<organism evidence="1 2">
    <name type="scientific">Sporolactobacillus laevolacticus DSM 442</name>
    <dbReference type="NCBI Taxonomy" id="1395513"/>
    <lineage>
        <taxon>Bacteria</taxon>
        <taxon>Bacillati</taxon>
        <taxon>Bacillota</taxon>
        <taxon>Bacilli</taxon>
        <taxon>Bacillales</taxon>
        <taxon>Sporolactobacillaceae</taxon>
        <taxon>Sporolactobacillus</taxon>
    </lineage>
</organism>